<dbReference type="GO" id="GO:0003677">
    <property type="term" value="F:DNA binding"/>
    <property type="evidence" value="ECO:0007669"/>
    <property type="project" value="UniProtKB-KW"/>
</dbReference>
<dbReference type="CDD" id="cd06170">
    <property type="entry name" value="LuxR_C_like"/>
    <property type="match status" value="1"/>
</dbReference>
<feature type="region of interest" description="Disordered" evidence="4">
    <location>
        <begin position="1"/>
        <end position="20"/>
    </location>
</feature>
<dbReference type="STRING" id="1215343.B488_01800"/>
<gene>
    <name evidence="6" type="ordered locus">B488_01800</name>
</gene>
<evidence type="ECO:0000313" key="7">
    <source>
        <dbReference type="Proteomes" id="UP000010799"/>
    </source>
</evidence>
<protein>
    <submittedName>
        <fullName evidence="6">Putative LuxR family transcriptional regulator</fullName>
    </submittedName>
</protein>
<dbReference type="eggNOG" id="COG2197">
    <property type="taxonomic scope" value="Bacteria"/>
</dbReference>
<dbReference type="SMART" id="SM00421">
    <property type="entry name" value="HTH_LUXR"/>
    <property type="match status" value="1"/>
</dbReference>
<name>L0EU40_LIBCB</name>
<dbReference type="GO" id="GO:0006355">
    <property type="term" value="P:regulation of DNA-templated transcription"/>
    <property type="evidence" value="ECO:0007669"/>
    <property type="project" value="InterPro"/>
</dbReference>
<dbReference type="EMBL" id="CP003789">
    <property type="protein sequence ID" value="AGA64173.1"/>
    <property type="molecule type" value="Genomic_DNA"/>
</dbReference>
<dbReference type="KEGG" id="lcc:B488_01800"/>
<evidence type="ECO:0000256" key="2">
    <source>
        <dbReference type="ARBA" id="ARBA00023125"/>
    </source>
</evidence>
<keyword evidence="3" id="KW-0804">Transcription</keyword>
<organism evidence="6 7">
    <name type="scientific">Liberibacter crescens (strain BT-1)</name>
    <dbReference type="NCBI Taxonomy" id="1215343"/>
    <lineage>
        <taxon>Bacteria</taxon>
        <taxon>Pseudomonadati</taxon>
        <taxon>Pseudomonadota</taxon>
        <taxon>Alphaproteobacteria</taxon>
        <taxon>Hyphomicrobiales</taxon>
        <taxon>Rhizobiaceae</taxon>
        <taxon>Liberibacter</taxon>
    </lineage>
</organism>
<dbReference type="AlphaFoldDB" id="L0EU40"/>
<dbReference type="InterPro" id="IPR036388">
    <property type="entry name" value="WH-like_DNA-bd_sf"/>
</dbReference>
<dbReference type="InterPro" id="IPR000792">
    <property type="entry name" value="Tscrpt_reg_LuxR_C"/>
</dbReference>
<reference evidence="6 7" key="1">
    <citation type="journal article" date="2012" name="Stand. Genomic Sci.">
        <title>Complete genome sequence of Liberibacter crescens BT-1.</title>
        <authorList>
            <person name="Leonard M.T."/>
            <person name="Fagen J.R."/>
            <person name="Davis-Richardson A.G."/>
            <person name="Davis M.J."/>
            <person name="Triplett E.W."/>
        </authorList>
    </citation>
    <scope>NUCLEOTIDE SEQUENCE [LARGE SCALE GENOMIC DNA]</scope>
    <source>
        <strain evidence="6 7">BT-1</strain>
    </source>
</reference>
<feature type="domain" description="HTH luxR-type" evidence="5">
    <location>
        <begin position="179"/>
        <end position="244"/>
    </location>
</feature>
<accession>L0EU40</accession>
<evidence type="ECO:0000256" key="1">
    <source>
        <dbReference type="ARBA" id="ARBA00023015"/>
    </source>
</evidence>
<evidence type="ECO:0000259" key="5">
    <source>
        <dbReference type="PROSITE" id="PS50043"/>
    </source>
</evidence>
<dbReference type="RefSeq" id="WP_015272600.1">
    <property type="nucleotide sequence ID" value="NC_019907.1"/>
</dbReference>
<evidence type="ECO:0000256" key="4">
    <source>
        <dbReference type="SAM" id="MobiDB-lite"/>
    </source>
</evidence>
<dbReference type="PANTHER" id="PTHR44688">
    <property type="entry name" value="DNA-BINDING TRANSCRIPTIONAL ACTIVATOR DEVR_DOSR"/>
    <property type="match status" value="1"/>
</dbReference>
<keyword evidence="7" id="KW-1185">Reference proteome</keyword>
<dbReference type="SUPFAM" id="SSF46894">
    <property type="entry name" value="C-terminal effector domain of the bipartite response regulators"/>
    <property type="match status" value="1"/>
</dbReference>
<dbReference type="HOGENOM" id="CLU_1118318_0_0_5"/>
<sequence length="247" mass="28007">MTQQQSTESKVPTSDTSTGKRLSSQLDVFSRLTLLQKKIRASNFILYTIQYVHNVPRRQRLIRELGNYDSSKENIPDILVEAYGDQLLLHFDRELLPITWSKIKETKFSKLPEHFSMNLEGGILPVSGIAFPVRLGFLSGNGYIVFTADHIKLSNEVIIEAHGECFQMMIDFLEFSKRRTMSNRNLTDREIACLQLAGDGYISEEIADKLDLSIHTVNVYLGSATVKLDAVNRVQAIAKAMKLGYIY</sequence>
<dbReference type="Pfam" id="PF00196">
    <property type="entry name" value="GerE"/>
    <property type="match status" value="1"/>
</dbReference>
<dbReference type="PRINTS" id="PR00038">
    <property type="entry name" value="HTHLUXR"/>
</dbReference>
<dbReference type="InterPro" id="IPR016032">
    <property type="entry name" value="Sig_transdc_resp-reg_C-effctor"/>
</dbReference>
<dbReference type="PANTHER" id="PTHR44688:SF16">
    <property type="entry name" value="DNA-BINDING TRANSCRIPTIONAL ACTIVATOR DEVR_DOSR"/>
    <property type="match status" value="1"/>
</dbReference>
<dbReference type="Gene3D" id="1.10.10.10">
    <property type="entry name" value="Winged helix-like DNA-binding domain superfamily/Winged helix DNA-binding domain"/>
    <property type="match status" value="1"/>
</dbReference>
<evidence type="ECO:0000313" key="6">
    <source>
        <dbReference type="EMBL" id="AGA64173.1"/>
    </source>
</evidence>
<evidence type="ECO:0000256" key="3">
    <source>
        <dbReference type="ARBA" id="ARBA00023163"/>
    </source>
</evidence>
<dbReference type="PROSITE" id="PS50043">
    <property type="entry name" value="HTH_LUXR_2"/>
    <property type="match status" value="1"/>
</dbReference>
<proteinExistence type="predicted"/>
<dbReference type="Proteomes" id="UP000010799">
    <property type="component" value="Chromosome"/>
</dbReference>
<keyword evidence="1" id="KW-0805">Transcription regulation</keyword>
<dbReference type="PATRIC" id="fig|1215343.11.peg.189"/>
<keyword evidence="2" id="KW-0238">DNA-binding</keyword>
<dbReference type="PROSITE" id="PS00622">
    <property type="entry name" value="HTH_LUXR_1"/>
    <property type="match status" value="1"/>
</dbReference>